<dbReference type="Pfam" id="PF09137">
    <property type="entry name" value="Glucodextran_N"/>
    <property type="match status" value="1"/>
</dbReference>
<dbReference type="Proteomes" id="UP001382455">
    <property type="component" value="Unassembled WGS sequence"/>
</dbReference>
<evidence type="ECO:0000259" key="2">
    <source>
        <dbReference type="Pfam" id="PF00723"/>
    </source>
</evidence>
<dbReference type="Gene3D" id="1.50.10.10">
    <property type="match status" value="1"/>
</dbReference>
<dbReference type="EMBL" id="JBAWKS010000001">
    <property type="protein sequence ID" value="MEI4549289.1"/>
    <property type="molecule type" value="Genomic_DNA"/>
</dbReference>
<protein>
    <submittedName>
        <fullName evidence="4">Glycoside hydrolase family 15 protein</fullName>
    </submittedName>
</protein>
<dbReference type="PANTHER" id="PTHR31616:SF0">
    <property type="entry name" value="GLUCAN 1,4-ALPHA-GLUCOSIDASE"/>
    <property type="match status" value="1"/>
</dbReference>
<dbReference type="RefSeq" id="WP_336434892.1">
    <property type="nucleotide sequence ID" value="NZ_JBAWKS010000001.1"/>
</dbReference>
<feature type="signal peptide" evidence="1">
    <location>
        <begin position="1"/>
        <end position="25"/>
    </location>
</feature>
<feature type="domain" description="GH15-like" evidence="2">
    <location>
        <begin position="338"/>
        <end position="780"/>
    </location>
</feature>
<dbReference type="SUPFAM" id="SSF48208">
    <property type="entry name" value="Six-hairpin glycosidases"/>
    <property type="match status" value="1"/>
</dbReference>
<sequence length="801" mass="87618">MFKTKFVKQSLLASAVALAISGCGAEVTKTNSASTAKNNLTAPGAPGSKPFWAYSGKTGIGTSYEAYLDGSYSDKAATGPVSKVWFSLAQGIITETMFGLIHQAQLKEMQFVVKGDNFIATELDDTQWQIDYLQKDELGRPLSLAYKLTNTDKQGRFKIEKHIFTDSNNQTLFVKVVLESLKGEALSLYVHANPYVNNNGVGDKGMVKEGKLVAADGDNYLTLSSNTAFEQASVGFVGTSDLISQMKSGETFTSYATTGDKPGNVSLDALLGSTSSKVEFDLTLSFGNTLDESIAAANASQQKGYQALLTEFGADWQGYLESLDLEALSSQSADNGRLAYASALVLKAQEDKTHAGALIASLSNPWGDTVPAIEGHTGYKAVWVRDFYQVAMAFLAMGDKATAKTAFEYLEKVQVTDKTPGNQGDTGWFLQKTHVDGELEWVGVQLDQTAMPIMLGWKLYLADVLSKEELILWFNKMLKPAADFLVEGGLAKILWNDTEIKPPFTQQERWEEQAGHSPSSTAAVIAGLITASEIAKLAGDDTLATKYLNVANDYNAKVESRMYTTKSTLPSDASNGQHYVRISQDNDANSATVLGDNNGRKGLVKQSILDGGFLELVRYGVRSAEDKHIIDTLDEYDAQNLPENLKVKYNFTFEGVEGQFPGWRRYGNDGYGEDEVTGTNYAEGGNNTPGQRGRVWPFFTGERGHYEIAKLVQSDSFDAKQQAALTQTYVKGMEQFANEGLMLPEQVWDGVGVNPHNYTFGEGTNSATPLAWTHAEYIKLLRSMSDKQVWDYYPVVKEKLN</sequence>
<dbReference type="InterPro" id="IPR012341">
    <property type="entry name" value="6hp_glycosidase-like_sf"/>
</dbReference>
<accession>A0ABU8EQP2</accession>
<comment type="caution">
    <text evidence="4">The sequence shown here is derived from an EMBL/GenBank/DDBJ whole genome shotgun (WGS) entry which is preliminary data.</text>
</comment>
<dbReference type="CDD" id="cd07430">
    <property type="entry name" value="GH15_N"/>
    <property type="match status" value="1"/>
</dbReference>
<feature type="domain" description="Glucodextranase N-terminal" evidence="3">
    <location>
        <begin position="42"/>
        <end position="320"/>
    </location>
</feature>
<dbReference type="SUPFAM" id="SSF74650">
    <property type="entry name" value="Galactose mutarotase-like"/>
    <property type="match status" value="1"/>
</dbReference>
<dbReference type="GO" id="GO:0016787">
    <property type="term" value="F:hydrolase activity"/>
    <property type="evidence" value="ECO:0007669"/>
    <property type="project" value="UniProtKB-KW"/>
</dbReference>
<keyword evidence="4" id="KW-0378">Hydrolase</keyword>
<dbReference type="InterPro" id="IPR011613">
    <property type="entry name" value="GH15-like"/>
</dbReference>
<evidence type="ECO:0000313" key="5">
    <source>
        <dbReference type="Proteomes" id="UP001382455"/>
    </source>
</evidence>
<dbReference type="PANTHER" id="PTHR31616">
    <property type="entry name" value="TREHALASE"/>
    <property type="match status" value="1"/>
</dbReference>
<dbReference type="InterPro" id="IPR008928">
    <property type="entry name" value="6-hairpin_glycosidase_sf"/>
</dbReference>
<dbReference type="Gene3D" id="2.70.98.10">
    <property type="match status" value="1"/>
</dbReference>
<name>A0ABU8EQP2_9GAMM</name>
<keyword evidence="5" id="KW-1185">Reference proteome</keyword>
<feature type="chain" id="PRO_5047260271" evidence="1">
    <location>
        <begin position="26"/>
        <end position="801"/>
    </location>
</feature>
<keyword evidence="1" id="KW-0732">Signal</keyword>
<dbReference type="PROSITE" id="PS51257">
    <property type="entry name" value="PROKAR_LIPOPROTEIN"/>
    <property type="match status" value="1"/>
</dbReference>
<evidence type="ECO:0000256" key="1">
    <source>
        <dbReference type="SAM" id="SignalP"/>
    </source>
</evidence>
<gene>
    <name evidence="4" type="ORF">WAE96_06195</name>
</gene>
<dbReference type="InterPro" id="IPR014718">
    <property type="entry name" value="GH-type_carb-bd"/>
</dbReference>
<evidence type="ECO:0000313" key="4">
    <source>
        <dbReference type="EMBL" id="MEI4549289.1"/>
    </source>
</evidence>
<dbReference type="InterPro" id="IPR015220">
    <property type="entry name" value="Glucodextranase_N"/>
</dbReference>
<proteinExistence type="predicted"/>
<reference evidence="4 5" key="1">
    <citation type="submission" date="2023-12" db="EMBL/GenBank/DDBJ databases">
        <title>Friends and Foes: Symbiotic and Algicidal bacterial influence on Karenia brevis blooms.</title>
        <authorList>
            <person name="Fei C."/>
            <person name="Mohamed A.R."/>
            <person name="Booker A."/>
            <person name="Arshad M."/>
            <person name="Klass S."/>
            <person name="Ahn S."/>
            <person name="Gilbert P.M."/>
            <person name="Heil C.A."/>
            <person name="Martinez J.M."/>
            <person name="Amin S.A."/>
        </authorList>
    </citation>
    <scope>NUCLEOTIDE SEQUENCE [LARGE SCALE GENOMIC DNA]</scope>
    <source>
        <strain evidence="4 5">CE15</strain>
    </source>
</reference>
<dbReference type="InterPro" id="IPR011013">
    <property type="entry name" value="Gal_mutarotase_sf_dom"/>
</dbReference>
<evidence type="ECO:0000259" key="3">
    <source>
        <dbReference type="Pfam" id="PF09137"/>
    </source>
</evidence>
<organism evidence="4 5">
    <name type="scientific">Pseudoalteromonas spongiae</name>
    <dbReference type="NCBI Taxonomy" id="298657"/>
    <lineage>
        <taxon>Bacteria</taxon>
        <taxon>Pseudomonadati</taxon>
        <taxon>Pseudomonadota</taxon>
        <taxon>Gammaproteobacteria</taxon>
        <taxon>Alteromonadales</taxon>
        <taxon>Pseudoalteromonadaceae</taxon>
        <taxon>Pseudoalteromonas</taxon>
    </lineage>
</organism>
<dbReference type="Pfam" id="PF00723">
    <property type="entry name" value="Glyco_hydro_15"/>
    <property type="match status" value="1"/>
</dbReference>